<dbReference type="AlphaFoldDB" id="A0A8K0A0W7"/>
<keyword evidence="3" id="KW-1185">Reference proteome</keyword>
<sequence length="82" mass="9131">MVQEELHGTKDAEMTFHHSWILPSGHVFHLAGRTQRADDTPGRRQGCLVSPRRAGGETTGQDAWIAISDPGKVRHTFRAQLD</sequence>
<organism evidence="2 3">
    <name type="scientific">Branchiostoma lanceolatum</name>
    <name type="common">Common lancelet</name>
    <name type="synonym">Amphioxus lanceolatum</name>
    <dbReference type="NCBI Taxonomy" id="7740"/>
    <lineage>
        <taxon>Eukaryota</taxon>
        <taxon>Metazoa</taxon>
        <taxon>Chordata</taxon>
        <taxon>Cephalochordata</taxon>
        <taxon>Leptocardii</taxon>
        <taxon>Amphioxiformes</taxon>
        <taxon>Branchiostomatidae</taxon>
        <taxon>Branchiostoma</taxon>
    </lineage>
</organism>
<reference evidence="2" key="1">
    <citation type="submission" date="2022-01" db="EMBL/GenBank/DDBJ databases">
        <authorList>
            <person name="Braso-Vives M."/>
        </authorList>
    </citation>
    <scope>NUCLEOTIDE SEQUENCE</scope>
</reference>
<evidence type="ECO:0000313" key="3">
    <source>
        <dbReference type="Proteomes" id="UP000838412"/>
    </source>
</evidence>
<proteinExistence type="predicted"/>
<feature type="region of interest" description="Disordered" evidence="1">
    <location>
        <begin position="33"/>
        <end position="60"/>
    </location>
</feature>
<dbReference type="Proteomes" id="UP000838412">
    <property type="component" value="Chromosome 5"/>
</dbReference>
<accession>A0A8K0A0W7</accession>
<gene>
    <name evidence="2" type="primary">Hypp3267</name>
    <name evidence="2" type="ORF">BLAG_LOCUS19733</name>
</gene>
<evidence type="ECO:0000256" key="1">
    <source>
        <dbReference type="SAM" id="MobiDB-lite"/>
    </source>
</evidence>
<protein>
    <submittedName>
        <fullName evidence="2">Hypp3267 protein</fullName>
    </submittedName>
</protein>
<evidence type="ECO:0000313" key="2">
    <source>
        <dbReference type="EMBL" id="CAH1265953.1"/>
    </source>
</evidence>
<name>A0A8K0A0W7_BRALA</name>
<dbReference type="EMBL" id="OV696690">
    <property type="protein sequence ID" value="CAH1265953.1"/>
    <property type="molecule type" value="Genomic_DNA"/>
</dbReference>